<evidence type="ECO:0000313" key="3">
    <source>
        <dbReference type="Proteomes" id="UP001157733"/>
    </source>
</evidence>
<feature type="domain" description="PEGA" evidence="1">
    <location>
        <begin position="32"/>
        <end position="78"/>
    </location>
</feature>
<evidence type="ECO:0000313" key="2">
    <source>
        <dbReference type="EMBL" id="CAI2719229.1"/>
    </source>
</evidence>
<dbReference type="PROSITE" id="PS51257">
    <property type="entry name" value="PROKAR_LIPOPROTEIN"/>
    <property type="match status" value="1"/>
</dbReference>
<dbReference type="Pfam" id="PF08308">
    <property type="entry name" value="PEGA"/>
    <property type="match status" value="1"/>
</dbReference>
<sequence>MDKFINCKPIHWLGILILIISGCATLVEGSTQTISVNSNVQGAEVLFNGQPIGVTPLTALVPKGKNATIVVKKEGYQAQTIAATTKITTAFWGNIITGGLLGSTTDLVSKSAYEYAPNNYYANLFPIESSSLQLKKLEHKASIRQFILFNYHSLIVDASRGQGEYLDALAHILLFKTKEQKQKLAKEILTIYGNTLSHQKTSNAPKFAEAILTSSNNL</sequence>
<protein>
    <submittedName>
        <fullName evidence="2">Pega</fullName>
    </submittedName>
</protein>
<dbReference type="RefSeq" id="WP_282012075.1">
    <property type="nucleotide sequence ID" value="NZ_OX336137.1"/>
</dbReference>
<evidence type="ECO:0000259" key="1">
    <source>
        <dbReference type="Pfam" id="PF08308"/>
    </source>
</evidence>
<reference evidence="2 3" key="1">
    <citation type="submission" date="2022-09" db="EMBL/GenBank/DDBJ databases">
        <authorList>
            <person name="Kop L."/>
        </authorList>
    </citation>
    <scope>NUCLEOTIDE SEQUENCE [LARGE SCALE GENOMIC DNA]</scope>
    <source>
        <strain evidence="2 3">347</strain>
    </source>
</reference>
<proteinExistence type="predicted"/>
<dbReference type="Proteomes" id="UP001157733">
    <property type="component" value="Chromosome"/>
</dbReference>
<keyword evidence="3" id="KW-1185">Reference proteome</keyword>
<dbReference type="EMBL" id="OX336137">
    <property type="protein sequence ID" value="CAI2719229.1"/>
    <property type="molecule type" value="Genomic_DNA"/>
</dbReference>
<accession>A0ABN8W2K2</accession>
<dbReference type="InterPro" id="IPR013229">
    <property type="entry name" value="PEGA"/>
</dbReference>
<name>A0ABN8W2K2_9BACT</name>
<gene>
    <name evidence="2" type="ORF">NSPWAT_2373</name>
</gene>
<organism evidence="2 3">
    <name type="scientific">Nitrospina watsonii</name>
    <dbReference type="NCBI Taxonomy" id="1323948"/>
    <lineage>
        <taxon>Bacteria</taxon>
        <taxon>Pseudomonadati</taxon>
        <taxon>Nitrospinota/Tectimicrobiota group</taxon>
        <taxon>Nitrospinota</taxon>
        <taxon>Nitrospinia</taxon>
        <taxon>Nitrospinales</taxon>
        <taxon>Nitrospinaceae</taxon>
        <taxon>Nitrospina</taxon>
    </lineage>
</organism>